<dbReference type="PANTHER" id="PTHR45648">
    <property type="entry name" value="GDSL LIPASE/ACYLHYDROLASE FAMILY PROTEIN (AFU_ORTHOLOGUE AFUA_4G14700)"/>
    <property type="match status" value="1"/>
</dbReference>
<sequence>MAIHGGASWLAAVSLSLLALALQGAAAETLVPAMFVFGDSTVDVGNNNFLERCNVSCKANYPHFGVDYIDQAPTGRFSNGYNLADQLAQLLGFAESPPPLLSLSNATSLISRMSTGISFAHGLQNRFRLITVMLTNNLFPQCTQVVSMAEQVRNFTNLARLWASGNDNRSSAADLLSQSLFFISTGSNDLFEYADIGPQNNDTELLQGLVASYAAYLKDLYSAGAKRFSVVSTSLVGCCPSQLAIAHDPSNPKGIDKYGCFAALNNLSGQLYPMFDAMLQGLSQELPGMNYSLVNSIKMAEWVFESPATPTYNFTVLDIACCGGGQFGADGCNSSAPLCPNRSNHLFWDDYHTTEAASRIAASMIFSDPTGLFVHPINVHQLVGGGAAATVDNTI</sequence>
<keyword evidence="2" id="KW-0378">Hydrolase</keyword>
<protein>
    <submittedName>
        <fullName evidence="4">GDSL esterase/lipase</fullName>
    </submittedName>
</protein>
<keyword evidence="3" id="KW-0443">Lipid metabolism</keyword>
<evidence type="ECO:0000256" key="2">
    <source>
        <dbReference type="ARBA" id="ARBA00022801"/>
    </source>
</evidence>
<dbReference type="InterPro" id="IPR036514">
    <property type="entry name" value="SGNH_hydro_sf"/>
</dbReference>
<dbReference type="CDD" id="cd01837">
    <property type="entry name" value="SGNH_plant_lipase_like"/>
    <property type="match status" value="1"/>
</dbReference>
<dbReference type="InterPro" id="IPR051058">
    <property type="entry name" value="GDSL_Est/Lipase"/>
</dbReference>
<dbReference type="PANTHER" id="PTHR45648:SF150">
    <property type="entry name" value="GDSL ESTERASE_LIPASE"/>
    <property type="match status" value="1"/>
</dbReference>
<proteinExistence type="inferred from homology"/>
<dbReference type="GO" id="GO:0016788">
    <property type="term" value="F:hydrolase activity, acting on ester bonds"/>
    <property type="evidence" value="ECO:0007669"/>
    <property type="project" value="InterPro"/>
</dbReference>
<dbReference type="ExpressionAtlas" id="A0A1D6JD00">
    <property type="expression patterns" value="baseline and differential"/>
</dbReference>
<dbReference type="GO" id="GO:0016042">
    <property type="term" value="P:lipid catabolic process"/>
    <property type="evidence" value="ECO:0007669"/>
    <property type="project" value="UniProtKB-KW"/>
</dbReference>
<dbReference type="OMA" id="LDTACCG"/>
<evidence type="ECO:0000256" key="3">
    <source>
        <dbReference type="ARBA" id="ARBA00022963"/>
    </source>
</evidence>
<evidence type="ECO:0000313" key="4">
    <source>
        <dbReference type="EMBL" id="AQK45703.1"/>
    </source>
</evidence>
<dbReference type="SMR" id="A0A1D6JD00"/>
<gene>
    <name evidence="4" type="ORF">ZEAMMB73_Zm00001d026133</name>
</gene>
<evidence type="ECO:0000256" key="1">
    <source>
        <dbReference type="ARBA" id="ARBA00008668"/>
    </source>
</evidence>
<dbReference type="InterPro" id="IPR035669">
    <property type="entry name" value="SGNH_plant_lipase-like"/>
</dbReference>
<organism evidence="4">
    <name type="scientific">Zea mays</name>
    <name type="common">Maize</name>
    <dbReference type="NCBI Taxonomy" id="4577"/>
    <lineage>
        <taxon>Eukaryota</taxon>
        <taxon>Viridiplantae</taxon>
        <taxon>Streptophyta</taxon>
        <taxon>Embryophyta</taxon>
        <taxon>Tracheophyta</taxon>
        <taxon>Spermatophyta</taxon>
        <taxon>Magnoliopsida</taxon>
        <taxon>Liliopsida</taxon>
        <taxon>Poales</taxon>
        <taxon>Poaceae</taxon>
        <taxon>PACMAD clade</taxon>
        <taxon>Panicoideae</taxon>
        <taxon>Andropogonodae</taxon>
        <taxon>Andropogoneae</taxon>
        <taxon>Tripsacinae</taxon>
        <taxon>Zea</taxon>
    </lineage>
</organism>
<comment type="similarity">
    <text evidence="1">Belongs to the 'GDSL' lipolytic enzyme family.</text>
</comment>
<dbReference type="InterPro" id="IPR001087">
    <property type="entry name" value="GDSL"/>
</dbReference>
<dbReference type="Pfam" id="PF00657">
    <property type="entry name" value="Lipase_GDSL"/>
    <property type="match status" value="1"/>
</dbReference>
<reference evidence="4" key="1">
    <citation type="submission" date="2015-12" db="EMBL/GenBank/DDBJ databases">
        <title>Update maize B73 reference genome by single molecule sequencing technologies.</title>
        <authorList>
            <consortium name="Maize Genome Sequencing Project"/>
            <person name="Ware D."/>
        </authorList>
    </citation>
    <scope>NUCLEOTIDE SEQUENCE</scope>
    <source>
        <tissue evidence="4">Seedling</tissue>
    </source>
</reference>
<keyword evidence="3" id="KW-0442">Lipid degradation</keyword>
<dbReference type="InParanoid" id="A0A1D6JD00"/>
<dbReference type="EMBL" id="CM000786">
    <property type="protein sequence ID" value="AQK45703.1"/>
    <property type="molecule type" value="Genomic_DNA"/>
</dbReference>
<accession>A0A1D6JD00</accession>
<name>A0A1D6JD00_MAIZE</name>
<dbReference type="AlphaFoldDB" id="A0A1D6JD00"/>
<dbReference type="Gene3D" id="3.40.50.1110">
    <property type="entry name" value="SGNH hydrolase"/>
    <property type="match status" value="1"/>
</dbReference>
<dbReference type="STRING" id="4577.A0A1D6JD00"/>